<gene>
    <name evidence="2" type="ORF">H8L32_06410</name>
</gene>
<feature type="compositionally biased region" description="Acidic residues" evidence="1">
    <location>
        <begin position="34"/>
        <end position="44"/>
    </location>
</feature>
<evidence type="ECO:0000313" key="3">
    <source>
        <dbReference type="Proteomes" id="UP000650424"/>
    </source>
</evidence>
<evidence type="ECO:0000256" key="1">
    <source>
        <dbReference type="SAM" id="MobiDB-lite"/>
    </source>
</evidence>
<dbReference type="RefSeq" id="WP_186946817.1">
    <property type="nucleotide sequence ID" value="NZ_JACOGF010000003.1"/>
</dbReference>
<name>A0ABR6ZMH4_9BURK</name>
<dbReference type="Proteomes" id="UP000650424">
    <property type="component" value="Unassembled WGS sequence"/>
</dbReference>
<proteinExistence type="predicted"/>
<sequence>MGRNSNDDRSDSMNPNNDAYHASEANRNNQIGAYDDDETGLSESDEQRRALPLETQNTASNRGLAGICDALLSISQQRRKEQTEK</sequence>
<feature type="compositionally biased region" description="Basic and acidic residues" evidence="1">
    <location>
        <begin position="1"/>
        <end position="11"/>
    </location>
</feature>
<comment type="caution">
    <text evidence="2">The sequence shown here is derived from an EMBL/GenBank/DDBJ whole genome shotgun (WGS) entry which is preliminary data.</text>
</comment>
<reference evidence="2 3" key="1">
    <citation type="submission" date="2020-08" db="EMBL/GenBank/DDBJ databases">
        <title>Novel species isolated from subtropical streams in China.</title>
        <authorList>
            <person name="Lu H."/>
        </authorList>
    </citation>
    <scope>NUCLEOTIDE SEQUENCE [LARGE SCALE GENOMIC DNA]</scope>
    <source>
        <strain evidence="2 3">CY18W</strain>
    </source>
</reference>
<dbReference type="EMBL" id="JACOGF010000003">
    <property type="protein sequence ID" value="MBC3917101.1"/>
    <property type="molecule type" value="Genomic_DNA"/>
</dbReference>
<feature type="region of interest" description="Disordered" evidence="1">
    <location>
        <begin position="1"/>
        <end position="64"/>
    </location>
</feature>
<organism evidence="2 3">
    <name type="scientific">Undibacterium hunanense</name>
    <dbReference type="NCBI Taxonomy" id="2762292"/>
    <lineage>
        <taxon>Bacteria</taxon>
        <taxon>Pseudomonadati</taxon>
        <taxon>Pseudomonadota</taxon>
        <taxon>Betaproteobacteria</taxon>
        <taxon>Burkholderiales</taxon>
        <taxon>Oxalobacteraceae</taxon>
        <taxon>Undibacterium</taxon>
    </lineage>
</organism>
<accession>A0ABR6ZMH4</accession>
<protein>
    <submittedName>
        <fullName evidence="2">Uncharacterized protein</fullName>
    </submittedName>
</protein>
<keyword evidence="3" id="KW-1185">Reference proteome</keyword>
<evidence type="ECO:0000313" key="2">
    <source>
        <dbReference type="EMBL" id="MBC3917101.1"/>
    </source>
</evidence>